<reference evidence="1 2" key="1">
    <citation type="submission" date="2017-02" db="EMBL/GenBank/DDBJ databases">
        <authorList>
            <person name="Peterson S.W."/>
        </authorList>
    </citation>
    <scope>NUCLEOTIDE SEQUENCE [LARGE SCALE GENOMIC DNA]</scope>
    <source>
        <strain evidence="1 2">M1</strain>
    </source>
</reference>
<dbReference type="STRING" id="36842.SAMN02194393_05133"/>
<keyword evidence="2" id="KW-1185">Reference proteome</keyword>
<sequence length="432" mass="49323">MKIRIGVIGVFDTVEKIKKIMKEFSNQAEAYYFVYSKKEEIIDIVKNNQNNVDVLLFSGSFPYLYAQNNNAIKMPAVYVPRIASSIYDVLWKIRDRKLDYTSVSIDVIEEKDVYEVLDTLNIPKENFYVRSNSEMKNVDELFPFHYNLWKTGKTSVAITSNCKVKKRLVEAGTPVARLYPTNSSIREYINKAIYIADVERIKSTQTAIQIVRIKDDNIRNASEYEFLKLKNHFEAILIDYTQQNFGSFFPFGNNEYLIFTTRGALNKKSIGKKFSKIIELEKELNIVFASGIGYGSTVYKAEINARIALSHAMKKTASSCFIVDEDGEISGPISSCDEIDISYKLFVTEDRIQNIANEINISPTYVAKIKSIIEQTGKDVMDSEEISNYLSISLRSARRIINQFLDGGYAKVIGKGRQSPTGRPRRIIKIEI</sequence>
<evidence type="ECO:0000313" key="1">
    <source>
        <dbReference type="EMBL" id="SKC90195.1"/>
    </source>
</evidence>
<organism evidence="1 2">
    <name type="scientific">Maledivibacter halophilus</name>
    <dbReference type="NCBI Taxonomy" id="36842"/>
    <lineage>
        <taxon>Bacteria</taxon>
        <taxon>Bacillati</taxon>
        <taxon>Bacillota</taxon>
        <taxon>Clostridia</taxon>
        <taxon>Peptostreptococcales</taxon>
        <taxon>Caminicellaceae</taxon>
        <taxon>Maledivibacter</taxon>
    </lineage>
</organism>
<name>A0A1T5MPP3_9FIRM</name>
<dbReference type="AlphaFoldDB" id="A0A1T5MPP3"/>
<dbReference type="OrthoDB" id="4986073at2"/>
<evidence type="ECO:0008006" key="3">
    <source>
        <dbReference type="Google" id="ProtNLM"/>
    </source>
</evidence>
<accession>A0A1T5MPP3</accession>
<dbReference type="EMBL" id="FUZT01000021">
    <property type="protein sequence ID" value="SKC90195.1"/>
    <property type="molecule type" value="Genomic_DNA"/>
</dbReference>
<dbReference type="InterPro" id="IPR043128">
    <property type="entry name" value="Rev_trsase/Diguanyl_cyclase"/>
</dbReference>
<protein>
    <recommendedName>
        <fullName evidence="3">Transcriptional regulator</fullName>
    </recommendedName>
</protein>
<evidence type="ECO:0000313" key="2">
    <source>
        <dbReference type="Proteomes" id="UP000190285"/>
    </source>
</evidence>
<gene>
    <name evidence="1" type="ORF">SAMN02194393_05133</name>
</gene>
<dbReference type="Proteomes" id="UP000190285">
    <property type="component" value="Unassembled WGS sequence"/>
</dbReference>
<proteinExistence type="predicted"/>
<dbReference type="Gene3D" id="3.30.70.270">
    <property type="match status" value="1"/>
</dbReference>
<dbReference type="RefSeq" id="WP_079495721.1">
    <property type="nucleotide sequence ID" value="NZ_FUZT01000021.1"/>
</dbReference>